<dbReference type="Pfam" id="PF03562">
    <property type="entry name" value="MltA"/>
    <property type="match status" value="1"/>
</dbReference>
<evidence type="ECO:0000313" key="7">
    <source>
        <dbReference type="EMBL" id="PPC79320.1"/>
    </source>
</evidence>
<dbReference type="GO" id="GO:0019867">
    <property type="term" value="C:outer membrane"/>
    <property type="evidence" value="ECO:0007669"/>
    <property type="project" value="InterPro"/>
</dbReference>
<organism evidence="7 8">
    <name type="scientific">Proteobacteria bacterium 228</name>
    <dbReference type="NCBI Taxonomy" id="2083153"/>
    <lineage>
        <taxon>Bacteria</taxon>
        <taxon>Pseudomonadati</taxon>
        <taxon>Pseudomonadota</taxon>
    </lineage>
</organism>
<evidence type="ECO:0000313" key="8">
    <source>
        <dbReference type="Proteomes" id="UP000238196"/>
    </source>
</evidence>
<dbReference type="GO" id="GO:0008933">
    <property type="term" value="F:peptidoglycan lytic transglycosylase activity"/>
    <property type="evidence" value="ECO:0007669"/>
    <property type="project" value="TreeGrafter"/>
</dbReference>
<proteinExistence type="predicted"/>
<dbReference type="EC" id="4.2.2.n1" evidence="2"/>
<dbReference type="GO" id="GO:0009253">
    <property type="term" value="P:peptidoglycan catabolic process"/>
    <property type="evidence" value="ECO:0007669"/>
    <property type="project" value="TreeGrafter"/>
</dbReference>
<reference evidence="7 8" key="1">
    <citation type="submission" date="2018-02" db="EMBL/GenBank/DDBJ databases">
        <title>novel marine gammaproteobacteria from coastal saline agro ecosystem.</title>
        <authorList>
            <person name="Krishnan R."/>
            <person name="Ramesh Kumar N."/>
        </authorList>
    </citation>
    <scope>NUCLEOTIDE SEQUENCE [LARGE SCALE GENOMIC DNA]</scope>
    <source>
        <strain evidence="7 8">228</strain>
    </source>
</reference>
<evidence type="ECO:0000256" key="5">
    <source>
        <dbReference type="ARBA" id="ARBA00030918"/>
    </source>
</evidence>
<evidence type="ECO:0000256" key="2">
    <source>
        <dbReference type="ARBA" id="ARBA00012587"/>
    </source>
</evidence>
<gene>
    <name evidence="7" type="ORF">C4K68_01035</name>
</gene>
<dbReference type="Proteomes" id="UP000238196">
    <property type="component" value="Unassembled WGS sequence"/>
</dbReference>
<comment type="catalytic activity">
    <reaction evidence="1">
        <text>Exolytic cleavage of the (1-&gt;4)-beta-glycosidic linkage between N-acetylmuramic acid (MurNAc) and N-acetylglucosamine (GlcNAc) residues in peptidoglycan, from either the reducing or the non-reducing ends of the peptidoglycan chains, with concomitant formation of a 1,6-anhydrobond in the MurNAc residue.</text>
        <dbReference type="EC" id="4.2.2.n1"/>
    </reaction>
</comment>
<evidence type="ECO:0000259" key="6">
    <source>
        <dbReference type="SMART" id="SM00925"/>
    </source>
</evidence>
<dbReference type="OrthoDB" id="9783686at2"/>
<feature type="domain" description="Lytic transglycosylase MltA" evidence="6">
    <location>
        <begin position="124"/>
        <end position="258"/>
    </location>
</feature>
<dbReference type="EMBL" id="PRLP01000003">
    <property type="protein sequence ID" value="PPC79320.1"/>
    <property type="molecule type" value="Genomic_DNA"/>
</dbReference>
<keyword evidence="4" id="KW-0961">Cell wall biogenesis/degradation</keyword>
<name>A0A2S5KX19_9PROT</name>
<dbReference type="GO" id="GO:0009254">
    <property type="term" value="P:peptidoglycan turnover"/>
    <property type="evidence" value="ECO:0007669"/>
    <property type="project" value="InterPro"/>
</dbReference>
<accession>A0A2S5KX19</accession>
<dbReference type="InterPro" id="IPR010611">
    <property type="entry name" value="3D_dom"/>
</dbReference>
<comment type="caution">
    <text evidence="7">The sequence shown here is derived from an EMBL/GenBank/DDBJ whole genome shotgun (WGS) entry which is preliminary data.</text>
</comment>
<protein>
    <recommendedName>
        <fullName evidence="2">peptidoglycan lytic exotransglycosylase</fullName>
        <ecNumber evidence="2">4.2.2.n1</ecNumber>
    </recommendedName>
    <alternativeName>
        <fullName evidence="5">Murein hydrolase A</fullName>
    </alternativeName>
</protein>
<dbReference type="Gene3D" id="2.40.240.50">
    <property type="entry name" value="Barwin-like endoglucanases"/>
    <property type="match status" value="1"/>
</dbReference>
<evidence type="ECO:0000256" key="3">
    <source>
        <dbReference type="ARBA" id="ARBA00023239"/>
    </source>
</evidence>
<dbReference type="CDD" id="cd14485">
    <property type="entry name" value="mltA_like_LT_A"/>
    <property type="match status" value="1"/>
</dbReference>
<dbReference type="PANTHER" id="PTHR30124">
    <property type="entry name" value="MEMBRANE-BOUND LYTIC MUREIN TRANSGLYCOSYLASE A"/>
    <property type="match status" value="1"/>
</dbReference>
<dbReference type="GO" id="GO:0071555">
    <property type="term" value="P:cell wall organization"/>
    <property type="evidence" value="ECO:0007669"/>
    <property type="project" value="UniProtKB-KW"/>
</dbReference>
<dbReference type="InterPro" id="IPR026044">
    <property type="entry name" value="MltA"/>
</dbReference>
<evidence type="ECO:0000256" key="1">
    <source>
        <dbReference type="ARBA" id="ARBA00001420"/>
    </source>
</evidence>
<dbReference type="PIRSF" id="PIRSF019422">
    <property type="entry name" value="MltA"/>
    <property type="match status" value="1"/>
</dbReference>
<evidence type="ECO:0000256" key="4">
    <source>
        <dbReference type="ARBA" id="ARBA00023316"/>
    </source>
</evidence>
<sequence length="370" mass="41293">MPFSLPGIVMGLVQLFIAPSAHSLPSTLPGISRDNLPLAVQTYLHSCDKYRERGNGKPLGVTGDRQFSGQQFQLYQQSCQRAHELMNKRASHKEWLTWLDQYFVAIPMQSSQRHPMLTAYYEPSLPISKKPTSTLSWPIYALPAQWSSGQSPDRQAIESGKVVQLRSQVLYYTDRWSAFVLQVQGSGTGVLANGDEVRFVYAGTNNLPYTSIGKVLVDRGEISKEEISMQTIKAWMATHTQPEQDDVYWRNKRMVFFSVGKDPQGVKRVGPPGAMNLTAGLTPYRSAALDWQHFIPGLPVFVSGTLGNGKKVQQLVIGQDRGAAITSNVRMDLFIGAGNDAEEIAGLTQDDQVQLWRLELRTDYPSKSKR</sequence>
<keyword evidence="3" id="KW-0456">Lyase</keyword>
<dbReference type="InterPro" id="IPR036908">
    <property type="entry name" value="RlpA-like_sf"/>
</dbReference>
<dbReference type="AlphaFoldDB" id="A0A2S5KX19"/>
<dbReference type="InterPro" id="IPR005300">
    <property type="entry name" value="MltA_B"/>
</dbReference>
<dbReference type="PANTHER" id="PTHR30124:SF0">
    <property type="entry name" value="MEMBRANE-BOUND LYTIC MUREIN TRANSGLYCOSYLASE A"/>
    <property type="match status" value="1"/>
</dbReference>
<dbReference type="SUPFAM" id="SSF50685">
    <property type="entry name" value="Barwin-like endoglucanases"/>
    <property type="match status" value="1"/>
</dbReference>
<dbReference type="GO" id="GO:0004553">
    <property type="term" value="F:hydrolase activity, hydrolyzing O-glycosyl compounds"/>
    <property type="evidence" value="ECO:0007669"/>
    <property type="project" value="InterPro"/>
</dbReference>
<dbReference type="SMART" id="SM00925">
    <property type="entry name" value="MltA"/>
    <property type="match status" value="1"/>
</dbReference>
<dbReference type="Pfam" id="PF06725">
    <property type="entry name" value="3D"/>
    <property type="match status" value="1"/>
</dbReference>
<dbReference type="Gene3D" id="2.40.40.10">
    <property type="entry name" value="RlpA-like domain"/>
    <property type="match status" value="1"/>
</dbReference>